<dbReference type="RefSeq" id="WP_063612333.1">
    <property type="nucleotide sequence ID" value="NZ_CP011310.1"/>
</dbReference>
<accession>A0A0H4VDB4</accession>
<dbReference type="GO" id="GO:0016787">
    <property type="term" value="F:hydrolase activity"/>
    <property type="evidence" value="ECO:0007669"/>
    <property type="project" value="UniProtKB-KW"/>
</dbReference>
<name>A0A0H4VDB4_9SPHN</name>
<feature type="chain" id="PRO_5005210713" evidence="2">
    <location>
        <begin position="26"/>
        <end position="225"/>
    </location>
</feature>
<evidence type="ECO:0000259" key="3">
    <source>
        <dbReference type="Pfam" id="PF07486"/>
    </source>
</evidence>
<dbReference type="InterPro" id="IPR042047">
    <property type="entry name" value="SleB_dom1"/>
</dbReference>
<evidence type="ECO:0000313" key="5">
    <source>
        <dbReference type="Proteomes" id="UP000059113"/>
    </source>
</evidence>
<dbReference type="KEGG" id="ery:CP97_02065"/>
<keyword evidence="5" id="KW-1185">Reference proteome</keyword>
<proteinExistence type="predicted"/>
<evidence type="ECO:0000256" key="1">
    <source>
        <dbReference type="SAM" id="MobiDB-lite"/>
    </source>
</evidence>
<dbReference type="Pfam" id="PF07486">
    <property type="entry name" value="Hydrolase_2"/>
    <property type="match status" value="1"/>
</dbReference>
<protein>
    <submittedName>
        <fullName evidence="4">Hydrolase</fullName>
    </submittedName>
</protein>
<feature type="region of interest" description="Disordered" evidence="1">
    <location>
        <begin position="29"/>
        <end position="56"/>
    </location>
</feature>
<evidence type="ECO:0000313" key="4">
    <source>
        <dbReference type="EMBL" id="AKQ41089.1"/>
    </source>
</evidence>
<feature type="signal peptide" evidence="2">
    <location>
        <begin position="1"/>
        <end position="25"/>
    </location>
</feature>
<dbReference type="PATRIC" id="fig|1648404.4.peg.442"/>
<reference evidence="5" key="2">
    <citation type="submission" date="2015-04" db="EMBL/GenBank/DDBJ databases">
        <title>The complete genome sequence of Erythrobacter sp. s21-N3.</title>
        <authorList>
            <person name="Zhuang L."/>
            <person name="Liu Y."/>
            <person name="Shao Z."/>
        </authorList>
    </citation>
    <scope>NUCLEOTIDE SEQUENCE [LARGE SCALE GENOMIC DNA]</scope>
    <source>
        <strain evidence="5">s21-N3</strain>
    </source>
</reference>
<keyword evidence="2" id="KW-0732">Signal</keyword>
<dbReference type="OrthoDB" id="9785345at2"/>
<dbReference type="STRING" id="1648404.CP97_02065"/>
<dbReference type="InterPro" id="IPR011105">
    <property type="entry name" value="Cell_wall_hydrolase_SleB"/>
</dbReference>
<dbReference type="EMBL" id="CP011310">
    <property type="protein sequence ID" value="AKQ41089.1"/>
    <property type="molecule type" value="Genomic_DNA"/>
</dbReference>
<organism evidence="4 5">
    <name type="scientific">Aurantiacibacter atlanticus</name>
    <dbReference type="NCBI Taxonomy" id="1648404"/>
    <lineage>
        <taxon>Bacteria</taxon>
        <taxon>Pseudomonadati</taxon>
        <taxon>Pseudomonadota</taxon>
        <taxon>Alphaproteobacteria</taxon>
        <taxon>Sphingomonadales</taxon>
        <taxon>Erythrobacteraceae</taxon>
        <taxon>Aurantiacibacter</taxon>
    </lineage>
</organism>
<feature type="domain" description="Cell wall hydrolase SleB" evidence="3">
    <location>
        <begin position="120"/>
        <end position="224"/>
    </location>
</feature>
<dbReference type="Gene3D" id="1.10.10.2520">
    <property type="entry name" value="Cell wall hydrolase SleB, domain 1"/>
    <property type="match status" value="1"/>
</dbReference>
<dbReference type="AlphaFoldDB" id="A0A0H4VDB4"/>
<gene>
    <name evidence="4" type="ORF">CP97_02065</name>
</gene>
<dbReference type="Proteomes" id="UP000059113">
    <property type="component" value="Chromosome"/>
</dbReference>
<reference evidence="4 5" key="1">
    <citation type="journal article" date="2015" name="Int. J. Syst. Evol. Microbiol.">
        <title>Erythrobacter atlanticus sp. nov., a bacterium from ocean sediment able to degrade polycyclic aromatic hydrocarbons.</title>
        <authorList>
            <person name="Zhuang L."/>
            <person name="Liu Y."/>
            <person name="Wang L."/>
            <person name="Wang W."/>
            <person name="Shao Z."/>
        </authorList>
    </citation>
    <scope>NUCLEOTIDE SEQUENCE [LARGE SCALE GENOMIC DNA]</scope>
    <source>
        <strain evidence="5">s21-N3</strain>
    </source>
</reference>
<keyword evidence="4" id="KW-0378">Hydrolase</keyword>
<sequence>MKTFVKRFGAIALASTLLAGSFGVAGSEATAQDQSESNGSQSGTETAQTDIQAPASASQPQVRFVATEVVQDIPEEAEIVETVAINAGSLRQLVTTVDTDVSLSREVMCLAQAVYFESRGEPLDGQLAVARVVVNRAESNVFPDDYCSVVTQRSQFSFVRGGHIPEPNRSSAAWDRAVAIARIAHRDQWESPVDDALYFHATHVRPRWANRMTTRAQIDNHIFYR</sequence>
<evidence type="ECO:0000256" key="2">
    <source>
        <dbReference type="SAM" id="SignalP"/>
    </source>
</evidence>